<evidence type="ECO:0000256" key="1">
    <source>
        <dbReference type="ARBA" id="ARBA00004651"/>
    </source>
</evidence>
<name>A0A160MI39_9BACI</name>
<keyword evidence="4 7" id="KW-0812">Transmembrane</keyword>
<feature type="domain" description="Prepilin peptidase A24 N-terminal" evidence="9">
    <location>
        <begin position="10"/>
        <end position="89"/>
    </location>
</feature>
<evidence type="ECO:0000256" key="7">
    <source>
        <dbReference type="SAM" id="Phobius"/>
    </source>
</evidence>
<evidence type="ECO:0000256" key="3">
    <source>
        <dbReference type="ARBA" id="ARBA00022475"/>
    </source>
</evidence>
<evidence type="ECO:0000256" key="6">
    <source>
        <dbReference type="ARBA" id="ARBA00023136"/>
    </source>
</evidence>
<sequence>MLNLLIILFLFGTILGSFYNVVGLRVPENQSIVKPRSHCKHCKHTLSYLELIPILSYVFLGGKCRRCKVSISALYPAAELSTGTLFAAAPLILGWTSEVIVAWTLVSLMVIIFVSDYKYMIIPNKVLLVFGVILTAERILIPLSPWWDSLAGGILGFLLLLFIAVISKGGMGGGDIKLYSVIGIALGVKLVLLSFFLATLFGAFLGGIGMLIGVVKKGKPIPFGPFIGLGTIIAYFYGNELIKWYFHAVL</sequence>
<feature type="domain" description="Prepilin type IV endopeptidase peptidase" evidence="8">
    <location>
        <begin position="104"/>
        <end position="206"/>
    </location>
</feature>
<feature type="transmembrane region" description="Helical" evidence="7">
    <location>
        <begin position="150"/>
        <end position="169"/>
    </location>
</feature>
<comment type="subcellular location">
    <subcellularLocation>
        <location evidence="1">Cell membrane</location>
        <topology evidence="1">Multi-pass membrane protein</topology>
    </subcellularLocation>
</comment>
<protein>
    <submittedName>
        <fullName evidence="10">Prepilin peptidase</fullName>
    </submittedName>
</protein>
<feature type="transmembrane region" description="Helical" evidence="7">
    <location>
        <begin position="221"/>
        <end position="238"/>
    </location>
</feature>
<gene>
    <name evidence="10" type="ORF">A361_21725</name>
</gene>
<dbReference type="EMBL" id="CP015506">
    <property type="protein sequence ID" value="AND42823.1"/>
    <property type="molecule type" value="Genomic_DNA"/>
</dbReference>
<dbReference type="RefSeq" id="WP_026041594.1">
    <property type="nucleotide sequence ID" value="NZ_CP015506.1"/>
</dbReference>
<evidence type="ECO:0000313" key="10">
    <source>
        <dbReference type="EMBL" id="AND42823.1"/>
    </source>
</evidence>
<dbReference type="PANTHER" id="PTHR30487:SF0">
    <property type="entry name" value="PREPILIN LEADER PEPTIDASE_N-METHYLTRANSFERASE-RELATED"/>
    <property type="match status" value="1"/>
</dbReference>
<dbReference type="GO" id="GO:0004190">
    <property type="term" value="F:aspartic-type endopeptidase activity"/>
    <property type="evidence" value="ECO:0007669"/>
    <property type="project" value="InterPro"/>
</dbReference>
<feature type="transmembrane region" description="Helical" evidence="7">
    <location>
        <begin position="190"/>
        <end position="215"/>
    </location>
</feature>
<dbReference type="AlphaFoldDB" id="A0A160MI39"/>
<dbReference type="GO" id="GO:0005886">
    <property type="term" value="C:plasma membrane"/>
    <property type="evidence" value="ECO:0007669"/>
    <property type="project" value="UniProtKB-SubCell"/>
</dbReference>
<feature type="transmembrane region" description="Helical" evidence="7">
    <location>
        <begin position="126"/>
        <end position="144"/>
    </location>
</feature>
<dbReference type="KEGG" id="bon:A361_21725"/>
<dbReference type="eggNOG" id="COG1989">
    <property type="taxonomic scope" value="Bacteria"/>
</dbReference>
<dbReference type="GO" id="GO:0006465">
    <property type="term" value="P:signal peptide processing"/>
    <property type="evidence" value="ECO:0007669"/>
    <property type="project" value="TreeGrafter"/>
</dbReference>
<dbReference type="InterPro" id="IPR050882">
    <property type="entry name" value="Prepilin_peptidase/N-MTase"/>
</dbReference>
<dbReference type="Proteomes" id="UP000077856">
    <property type="component" value="Chromosome"/>
</dbReference>
<evidence type="ECO:0000259" key="9">
    <source>
        <dbReference type="Pfam" id="PF06750"/>
    </source>
</evidence>
<evidence type="ECO:0000256" key="2">
    <source>
        <dbReference type="ARBA" id="ARBA00005801"/>
    </source>
</evidence>
<organism evidence="10 11">
    <name type="scientific">Cytobacillus oceanisediminis 2691</name>
    <dbReference type="NCBI Taxonomy" id="1196031"/>
    <lineage>
        <taxon>Bacteria</taxon>
        <taxon>Bacillati</taxon>
        <taxon>Bacillota</taxon>
        <taxon>Bacilli</taxon>
        <taxon>Bacillales</taxon>
        <taxon>Bacillaceae</taxon>
        <taxon>Cytobacillus</taxon>
    </lineage>
</organism>
<dbReference type="InterPro" id="IPR010627">
    <property type="entry name" value="Prepilin_pept_A24_N"/>
</dbReference>
<feature type="transmembrane region" description="Helical" evidence="7">
    <location>
        <begin position="92"/>
        <end position="114"/>
    </location>
</feature>
<reference evidence="10 11" key="1">
    <citation type="submission" date="2016-04" db="EMBL/GenBank/DDBJ databases">
        <title>Complete genome sequence of Bacillus oceanisediminis strain 2691.</title>
        <authorList>
            <person name="Jeong H."/>
            <person name="Kim H.J."/>
            <person name="Lee D.-W."/>
        </authorList>
    </citation>
    <scope>NUCLEOTIDE SEQUENCE [LARGE SCALE GENOMIC DNA]</scope>
    <source>
        <strain evidence="10 11">2691</strain>
    </source>
</reference>
<dbReference type="PANTHER" id="PTHR30487">
    <property type="entry name" value="TYPE 4 PREPILIN-LIKE PROTEINS LEADER PEPTIDE-PROCESSING ENZYME"/>
    <property type="match status" value="1"/>
</dbReference>
<dbReference type="InterPro" id="IPR000045">
    <property type="entry name" value="Prepilin_IV_endopep_pep"/>
</dbReference>
<evidence type="ECO:0000259" key="8">
    <source>
        <dbReference type="Pfam" id="PF01478"/>
    </source>
</evidence>
<keyword evidence="5 7" id="KW-1133">Transmembrane helix</keyword>
<evidence type="ECO:0000313" key="11">
    <source>
        <dbReference type="Proteomes" id="UP000077856"/>
    </source>
</evidence>
<comment type="similarity">
    <text evidence="2">Belongs to the peptidase A24 family.</text>
</comment>
<dbReference type="Pfam" id="PF01478">
    <property type="entry name" value="Peptidase_A24"/>
    <property type="match status" value="1"/>
</dbReference>
<accession>A0A160MI39</accession>
<evidence type="ECO:0000256" key="5">
    <source>
        <dbReference type="ARBA" id="ARBA00022989"/>
    </source>
</evidence>
<keyword evidence="3" id="KW-1003">Cell membrane</keyword>
<keyword evidence="6 7" id="KW-0472">Membrane</keyword>
<dbReference type="Gene3D" id="1.20.120.1220">
    <property type="match status" value="1"/>
</dbReference>
<evidence type="ECO:0000256" key="4">
    <source>
        <dbReference type="ARBA" id="ARBA00022692"/>
    </source>
</evidence>
<dbReference type="Pfam" id="PF06750">
    <property type="entry name" value="A24_N_bact"/>
    <property type="match status" value="1"/>
</dbReference>
<proteinExistence type="inferred from homology"/>
<dbReference type="STRING" id="1196031.A361_21725"/>